<dbReference type="InterPro" id="IPR050801">
    <property type="entry name" value="Ca-Dep_Lectins_ImmuneDev"/>
</dbReference>
<dbReference type="Proteomes" id="UP000001307">
    <property type="component" value="Unassembled WGS sequence"/>
</dbReference>
<dbReference type="OrthoDB" id="6337382at2759"/>
<dbReference type="SMART" id="SM00034">
    <property type="entry name" value="CLECT"/>
    <property type="match status" value="1"/>
</dbReference>
<evidence type="ECO:0000259" key="3">
    <source>
        <dbReference type="PROSITE" id="PS50041"/>
    </source>
</evidence>
<dbReference type="PROSITE" id="PS00615">
    <property type="entry name" value="C_TYPE_LECTIN_1"/>
    <property type="match status" value="1"/>
</dbReference>
<organism evidence="4">
    <name type="scientific">Oikopleura dioica</name>
    <name type="common">Tunicate</name>
    <dbReference type="NCBI Taxonomy" id="34765"/>
    <lineage>
        <taxon>Eukaryota</taxon>
        <taxon>Metazoa</taxon>
        <taxon>Chordata</taxon>
        <taxon>Tunicata</taxon>
        <taxon>Appendicularia</taxon>
        <taxon>Copelata</taxon>
        <taxon>Oikopleuridae</taxon>
        <taxon>Oikopleura</taxon>
    </lineage>
</organism>
<sequence length="227" mass="26133">MRLSIFFARLGYLLAEDHAEHDDEHEITSCQALLEQQNVLLGHYSRILLDQSEQVRQCRRPAEDWVVDKNGHCVKVFLTHKSWNDALECCKKKGGKLVTIEYPAKAFEVKYLLQKASNWTEDQIWLGYNDKENEGVWMGCNGKPAPAGFWHKNQPDNCCRGRYGIWEQNCALMGSRGYVTWEDQCCKSERHPFACQIENCEFPGDVRDDPSGTPTAEITEQDLMIPM</sequence>
<evidence type="ECO:0000256" key="2">
    <source>
        <dbReference type="SAM" id="SignalP"/>
    </source>
</evidence>
<evidence type="ECO:0000313" key="5">
    <source>
        <dbReference type="Proteomes" id="UP000001307"/>
    </source>
</evidence>
<evidence type="ECO:0000256" key="1">
    <source>
        <dbReference type="ARBA" id="ARBA00023157"/>
    </source>
</evidence>
<dbReference type="PANTHER" id="PTHR22801">
    <property type="entry name" value="LITHOSTATHINE"/>
    <property type="match status" value="1"/>
</dbReference>
<dbReference type="InterPro" id="IPR016187">
    <property type="entry name" value="CTDL_fold"/>
</dbReference>
<evidence type="ECO:0000313" key="4">
    <source>
        <dbReference type="EMBL" id="CBY14520.1"/>
    </source>
</evidence>
<dbReference type="FunCoup" id="E4XXZ2">
    <property type="interactions" value="17"/>
</dbReference>
<dbReference type="Gene3D" id="3.10.100.10">
    <property type="entry name" value="Mannose-Binding Protein A, subunit A"/>
    <property type="match status" value="1"/>
</dbReference>
<gene>
    <name evidence="4" type="ORF">GSOID_T00007550001</name>
</gene>
<feature type="signal peptide" evidence="2">
    <location>
        <begin position="1"/>
        <end position="15"/>
    </location>
</feature>
<name>E4XXZ2_OIKDI</name>
<feature type="domain" description="C-type lectin" evidence="3">
    <location>
        <begin position="69"/>
        <end position="190"/>
    </location>
</feature>
<protein>
    <recommendedName>
        <fullName evidence="3">C-type lectin domain-containing protein</fullName>
    </recommendedName>
</protein>
<dbReference type="InterPro" id="IPR016186">
    <property type="entry name" value="C-type_lectin-like/link_sf"/>
</dbReference>
<dbReference type="AlphaFoldDB" id="E4XXZ2"/>
<dbReference type="PANTHER" id="PTHR22801:SF63">
    <property type="entry name" value="C-TYPE LECTIN DOMAIN-CONTAINING PROTEIN"/>
    <property type="match status" value="1"/>
</dbReference>
<dbReference type="InterPro" id="IPR001304">
    <property type="entry name" value="C-type_lectin-like"/>
</dbReference>
<reference evidence="4" key="1">
    <citation type="journal article" date="2010" name="Science">
        <title>Plasticity of animal genome architecture unmasked by rapid evolution of a pelagic tunicate.</title>
        <authorList>
            <person name="Denoeud F."/>
            <person name="Henriet S."/>
            <person name="Mungpakdee S."/>
            <person name="Aury J.M."/>
            <person name="Da Silva C."/>
            <person name="Brinkmann H."/>
            <person name="Mikhaleva J."/>
            <person name="Olsen L.C."/>
            <person name="Jubin C."/>
            <person name="Canestro C."/>
            <person name="Bouquet J.M."/>
            <person name="Danks G."/>
            <person name="Poulain J."/>
            <person name="Campsteijn C."/>
            <person name="Adamski M."/>
            <person name="Cross I."/>
            <person name="Yadetie F."/>
            <person name="Muffato M."/>
            <person name="Louis A."/>
            <person name="Butcher S."/>
            <person name="Tsagkogeorga G."/>
            <person name="Konrad A."/>
            <person name="Singh S."/>
            <person name="Jensen M.F."/>
            <person name="Cong E.H."/>
            <person name="Eikeseth-Otteraa H."/>
            <person name="Noel B."/>
            <person name="Anthouard V."/>
            <person name="Porcel B.M."/>
            <person name="Kachouri-Lafond R."/>
            <person name="Nishino A."/>
            <person name="Ugolini M."/>
            <person name="Chourrout P."/>
            <person name="Nishida H."/>
            <person name="Aasland R."/>
            <person name="Huzurbazar S."/>
            <person name="Westhof E."/>
            <person name="Delsuc F."/>
            <person name="Lehrach H."/>
            <person name="Reinhardt R."/>
            <person name="Weissenbach J."/>
            <person name="Roy S.W."/>
            <person name="Artiguenave F."/>
            <person name="Postlethwait J.H."/>
            <person name="Manak J.R."/>
            <person name="Thompson E.M."/>
            <person name="Jaillon O."/>
            <person name="Du Pasquier L."/>
            <person name="Boudinot P."/>
            <person name="Liberles D.A."/>
            <person name="Volff J.N."/>
            <person name="Philippe H."/>
            <person name="Lenhard B."/>
            <person name="Roest Crollius H."/>
            <person name="Wincker P."/>
            <person name="Chourrout D."/>
        </authorList>
    </citation>
    <scope>NUCLEOTIDE SEQUENCE [LARGE SCALE GENOMIC DNA]</scope>
</reference>
<keyword evidence="5" id="KW-1185">Reference proteome</keyword>
<feature type="chain" id="PRO_5012497431" description="C-type lectin domain-containing protein" evidence="2">
    <location>
        <begin position="16"/>
        <end position="227"/>
    </location>
</feature>
<dbReference type="CDD" id="cd00037">
    <property type="entry name" value="CLECT"/>
    <property type="match status" value="1"/>
</dbReference>
<keyword evidence="2" id="KW-0732">Signal</keyword>
<keyword evidence="1" id="KW-1015">Disulfide bond</keyword>
<dbReference type="EMBL" id="FN653302">
    <property type="protein sequence ID" value="CBY14520.1"/>
    <property type="molecule type" value="Genomic_DNA"/>
</dbReference>
<dbReference type="PROSITE" id="PS50041">
    <property type="entry name" value="C_TYPE_LECTIN_2"/>
    <property type="match status" value="1"/>
</dbReference>
<accession>E4XXZ2</accession>
<dbReference type="Pfam" id="PF00059">
    <property type="entry name" value="Lectin_C"/>
    <property type="match status" value="1"/>
</dbReference>
<proteinExistence type="predicted"/>
<dbReference type="SUPFAM" id="SSF56436">
    <property type="entry name" value="C-type lectin-like"/>
    <property type="match status" value="1"/>
</dbReference>
<dbReference type="InParanoid" id="E4XXZ2"/>
<dbReference type="InterPro" id="IPR018378">
    <property type="entry name" value="C-type_lectin_CS"/>
</dbReference>